<keyword evidence="2" id="KW-1185">Reference proteome</keyword>
<gene>
    <name evidence="1" type="ORF">WCD58_06905</name>
</gene>
<comment type="caution">
    <text evidence="1">The sequence shown here is derived from an EMBL/GenBank/DDBJ whole genome shotgun (WGS) entry which is preliminary data.</text>
</comment>
<dbReference type="Pfam" id="PF14539">
    <property type="entry name" value="DUF4442"/>
    <property type="match status" value="1"/>
</dbReference>
<organism evidence="1 2">
    <name type="scientific">Actinomycetospora flava</name>
    <dbReference type="NCBI Taxonomy" id="3129232"/>
    <lineage>
        <taxon>Bacteria</taxon>
        <taxon>Bacillati</taxon>
        <taxon>Actinomycetota</taxon>
        <taxon>Actinomycetes</taxon>
        <taxon>Pseudonocardiales</taxon>
        <taxon>Pseudonocardiaceae</taxon>
        <taxon>Actinomycetospora</taxon>
    </lineage>
</organism>
<dbReference type="SUPFAM" id="SSF54637">
    <property type="entry name" value="Thioesterase/thiol ester dehydrase-isomerase"/>
    <property type="match status" value="1"/>
</dbReference>
<dbReference type="Gene3D" id="3.10.129.10">
    <property type="entry name" value="Hotdog Thioesterase"/>
    <property type="match status" value="1"/>
</dbReference>
<dbReference type="Proteomes" id="UP001369736">
    <property type="component" value="Unassembled WGS sequence"/>
</dbReference>
<dbReference type="CDD" id="cd03443">
    <property type="entry name" value="PaaI_thioesterase"/>
    <property type="match status" value="1"/>
</dbReference>
<proteinExistence type="predicted"/>
<protein>
    <submittedName>
        <fullName evidence="1">Hotdog fold domain-containing protein</fullName>
    </submittedName>
</protein>
<accession>A0ABU8M1F8</accession>
<dbReference type="InterPro" id="IPR029069">
    <property type="entry name" value="HotDog_dom_sf"/>
</dbReference>
<evidence type="ECO:0000313" key="1">
    <source>
        <dbReference type="EMBL" id="MEJ2860876.1"/>
    </source>
</evidence>
<dbReference type="EMBL" id="JBBEGM010000002">
    <property type="protein sequence ID" value="MEJ2860876.1"/>
    <property type="molecule type" value="Genomic_DNA"/>
</dbReference>
<dbReference type="InterPro" id="IPR027961">
    <property type="entry name" value="DUF4442"/>
</dbReference>
<sequence>MSTPSVLGTWRRFSGSWPGRLLVSAAVWLRAPYFLTAAPVIRTLEPGRAEVSLRNWWLVHNHLGTVHAIASCNLAEYAMGVLAEATTPSTHRWIPRGMSVQYLAKADTDLVAVATFPAPPAFSDEREDVDADITITDARGQEVVHATITLRISPRPARVPAAA</sequence>
<evidence type="ECO:0000313" key="2">
    <source>
        <dbReference type="Proteomes" id="UP001369736"/>
    </source>
</evidence>
<dbReference type="RefSeq" id="WP_337700953.1">
    <property type="nucleotide sequence ID" value="NZ_JBBEGM010000002.1"/>
</dbReference>
<reference evidence="1 2" key="1">
    <citation type="submission" date="2024-03" db="EMBL/GenBank/DDBJ databases">
        <title>Actinomycetospora sp. OC33-EN07, a novel actinomycete isolated from wild orchid (Aerides multiflora).</title>
        <authorList>
            <person name="Suriyachadkun C."/>
        </authorList>
    </citation>
    <scope>NUCLEOTIDE SEQUENCE [LARGE SCALE GENOMIC DNA]</scope>
    <source>
        <strain evidence="1 2">OC33-EN07</strain>
    </source>
</reference>
<name>A0ABU8M1F8_9PSEU</name>